<protein>
    <submittedName>
        <fullName evidence="1">Uncharacterized protein</fullName>
    </submittedName>
</protein>
<sequence>MTQTSKDRQMERHALHIHLNCTL</sequence>
<reference evidence="1" key="1">
    <citation type="submission" date="2018-02" db="EMBL/GenBank/DDBJ databases">
        <title>Rhizophora mucronata_Transcriptome.</title>
        <authorList>
            <person name="Meera S.P."/>
            <person name="Sreeshan A."/>
            <person name="Augustine A."/>
        </authorList>
    </citation>
    <scope>NUCLEOTIDE SEQUENCE</scope>
    <source>
        <tissue evidence="1">Leaf</tissue>
    </source>
</reference>
<dbReference type="AlphaFoldDB" id="A0A2P2NK99"/>
<accession>A0A2P2NK99</accession>
<proteinExistence type="predicted"/>
<evidence type="ECO:0000313" key="1">
    <source>
        <dbReference type="EMBL" id="MBX42810.1"/>
    </source>
</evidence>
<organism evidence="1">
    <name type="scientific">Rhizophora mucronata</name>
    <name type="common">Asiatic mangrove</name>
    <dbReference type="NCBI Taxonomy" id="61149"/>
    <lineage>
        <taxon>Eukaryota</taxon>
        <taxon>Viridiplantae</taxon>
        <taxon>Streptophyta</taxon>
        <taxon>Embryophyta</taxon>
        <taxon>Tracheophyta</taxon>
        <taxon>Spermatophyta</taxon>
        <taxon>Magnoliopsida</taxon>
        <taxon>eudicotyledons</taxon>
        <taxon>Gunneridae</taxon>
        <taxon>Pentapetalae</taxon>
        <taxon>rosids</taxon>
        <taxon>fabids</taxon>
        <taxon>Malpighiales</taxon>
        <taxon>Rhizophoraceae</taxon>
        <taxon>Rhizophora</taxon>
    </lineage>
</organism>
<dbReference type="EMBL" id="GGEC01062326">
    <property type="protein sequence ID" value="MBX42810.1"/>
    <property type="molecule type" value="Transcribed_RNA"/>
</dbReference>
<name>A0A2P2NK99_RHIMU</name>